<accession>A0ABR2YK52</accession>
<feature type="transmembrane region" description="Helical" evidence="2">
    <location>
        <begin position="290"/>
        <end position="307"/>
    </location>
</feature>
<evidence type="ECO:0000256" key="1">
    <source>
        <dbReference type="SAM" id="MobiDB-lite"/>
    </source>
</evidence>
<evidence type="ECO:0000256" key="2">
    <source>
        <dbReference type="SAM" id="Phobius"/>
    </source>
</evidence>
<evidence type="ECO:0000313" key="4">
    <source>
        <dbReference type="Proteomes" id="UP001491310"/>
    </source>
</evidence>
<feature type="transmembrane region" description="Helical" evidence="2">
    <location>
        <begin position="254"/>
        <end position="278"/>
    </location>
</feature>
<organism evidence="3 4">
    <name type="scientific">Coccomyxa subellipsoidea</name>
    <dbReference type="NCBI Taxonomy" id="248742"/>
    <lineage>
        <taxon>Eukaryota</taxon>
        <taxon>Viridiplantae</taxon>
        <taxon>Chlorophyta</taxon>
        <taxon>core chlorophytes</taxon>
        <taxon>Trebouxiophyceae</taxon>
        <taxon>Trebouxiophyceae incertae sedis</taxon>
        <taxon>Coccomyxaceae</taxon>
        <taxon>Coccomyxa</taxon>
    </lineage>
</organism>
<reference evidence="3 4" key="1">
    <citation type="journal article" date="2024" name="Nat. Commun.">
        <title>Phylogenomics reveals the evolutionary origins of lichenization in chlorophyte algae.</title>
        <authorList>
            <person name="Puginier C."/>
            <person name="Libourel C."/>
            <person name="Otte J."/>
            <person name="Skaloud P."/>
            <person name="Haon M."/>
            <person name="Grisel S."/>
            <person name="Petersen M."/>
            <person name="Berrin J.G."/>
            <person name="Delaux P.M."/>
            <person name="Dal Grande F."/>
            <person name="Keller J."/>
        </authorList>
    </citation>
    <scope>NUCLEOTIDE SEQUENCE [LARGE SCALE GENOMIC DNA]</scope>
    <source>
        <strain evidence="3 4">SAG 216-7</strain>
    </source>
</reference>
<name>A0ABR2YK52_9CHLO</name>
<feature type="transmembrane region" description="Helical" evidence="2">
    <location>
        <begin position="224"/>
        <end position="242"/>
    </location>
</feature>
<keyword evidence="2" id="KW-0812">Transmembrane</keyword>
<evidence type="ECO:0000313" key="3">
    <source>
        <dbReference type="EMBL" id="KAK9907251.1"/>
    </source>
</evidence>
<dbReference type="Proteomes" id="UP001491310">
    <property type="component" value="Unassembled WGS sequence"/>
</dbReference>
<feature type="compositionally biased region" description="Low complexity" evidence="1">
    <location>
        <begin position="166"/>
        <end position="182"/>
    </location>
</feature>
<dbReference type="EMBL" id="JALJOT010000009">
    <property type="protein sequence ID" value="KAK9907251.1"/>
    <property type="molecule type" value="Genomic_DNA"/>
</dbReference>
<sequence length="389" mass="41660">MLAAYFPSASCIRVAGPVTDQLLVLSSCLLFPNSLDLELSLVPCEKSAAGEAYASGQCSFYSYGSAAKHDLRQLWQDKPESIAALCIAIPKPGHMIGGINTQCLGAVLMGIKRGDNSAVSGNLTALAYVLSRRFASSFLKVAAHMRAYYLLVDPAEGPEDTPAAKSGGEASYSSDDASSSDSSDADGEATQQAKGDLVGGLLAFFIELAAMKNPNVKEGVMASGRPFVATLSLFCILVIMLFRPHWWRHRREAYISALLIGMAVQAVVALAPCVAARLPPSKLSDTIWSARLINAEAMAVMPVMFVVRFRRLAVNQTVLLVLALCRALPFVCSLPGAKEPFRSCMGLGLLLLLLVGYVLPMSVLWAFEVYARRSFLRSPAANSLATKQD</sequence>
<keyword evidence="2" id="KW-1133">Transmembrane helix</keyword>
<comment type="caution">
    <text evidence="3">The sequence shown here is derived from an EMBL/GenBank/DDBJ whole genome shotgun (WGS) entry which is preliminary data.</text>
</comment>
<feature type="transmembrane region" description="Helical" evidence="2">
    <location>
        <begin position="349"/>
        <end position="367"/>
    </location>
</feature>
<feature type="transmembrane region" description="Helical" evidence="2">
    <location>
        <begin position="319"/>
        <end position="337"/>
    </location>
</feature>
<keyword evidence="2" id="KW-0472">Membrane</keyword>
<protein>
    <submittedName>
        <fullName evidence="3">Uncharacterized protein</fullName>
    </submittedName>
</protein>
<keyword evidence="4" id="KW-1185">Reference proteome</keyword>
<gene>
    <name evidence="3" type="ORF">WJX75_000060</name>
</gene>
<feature type="region of interest" description="Disordered" evidence="1">
    <location>
        <begin position="160"/>
        <end position="189"/>
    </location>
</feature>
<proteinExistence type="predicted"/>